<dbReference type="Gene3D" id="1.10.287.1490">
    <property type="match status" value="1"/>
</dbReference>
<sequence>MFIYLLLFILTTFYPSNVSAETPTVTLATASPQVRNRLQLLSNLPALNERFNRFHARLSVLINRLRKINLRLERRLSKLDAKKNITDRSKNQLTAISANLDKAEKELLAVSDLWSAIMNNKSRDEFQALKKRLADLLVALENIASEEKNLVKEMKKYKAKVQPTVKVTTNSAVIN</sequence>
<dbReference type="STRING" id="1798383.A3D78_07240"/>
<dbReference type="AlphaFoldDB" id="A0A1F5ZZP2"/>
<evidence type="ECO:0000313" key="3">
    <source>
        <dbReference type="EMBL" id="OGG17920.1"/>
    </source>
</evidence>
<proteinExistence type="predicted"/>
<evidence type="ECO:0000256" key="2">
    <source>
        <dbReference type="SAM" id="SignalP"/>
    </source>
</evidence>
<dbReference type="Proteomes" id="UP000176253">
    <property type="component" value="Unassembled WGS sequence"/>
</dbReference>
<protein>
    <recommendedName>
        <fullName evidence="5">DUF5667 domain-containing protein</fullName>
    </recommendedName>
</protein>
<keyword evidence="2" id="KW-0732">Signal</keyword>
<feature type="coiled-coil region" evidence="1">
    <location>
        <begin position="62"/>
        <end position="160"/>
    </location>
</feature>
<feature type="chain" id="PRO_5009522943" description="DUF5667 domain-containing protein" evidence="2">
    <location>
        <begin position="21"/>
        <end position="175"/>
    </location>
</feature>
<accession>A0A1F5ZZP2</accession>
<evidence type="ECO:0000313" key="4">
    <source>
        <dbReference type="Proteomes" id="UP000176253"/>
    </source>
</evidence>
<organism evidence="3 4">
    <name type="scientific">Candidatus Gottesmanbacteria bacterium RIFCSPHIGHO2_02_FULL_39_14</name>
    <dbReference type="NCBI Taxonomy" id="1798383"/>
    <lineage>
        <taxon>Bacteria</taxon>
        <taxon>Candidatus Gottesmaniibacteriota</taxon>
    </lineage>
</organism>
<keyword evidence="1" id="KW-0175">Coiled coil</keyword>
<evidence type="ECO:0008006" key="5">
    <source>
        <dbReference type="Google" id="ProtNLM"/>
    </source>
</evidence>
<dbReference type="EMBL" id="MFJM01000026">
    <property type="protein sequence ID" value="OGG17920.1"/>
    <property type="molecule type" value="Genomic_DNA"/>
</dbReference>
<gene>
    <name evidence="3" type="ORF">A3D78_07240</name>
</gene>
<name>A0A1F5ZZP2_9BACT</name>
<evidence type="ECO:0000256" key="1">
    <source>
        <dbReference type="SAM" id="Coils"/>
    </source>
</evidence>
<comment type="caution">
    <text evidence="3">The sequence shown here is derived from an EMBL/GenBank/DDBJ whole genome shotgun (WGS) entry which is preliminary data.</text>
</comment>
<feature type="signal peptide" evidence="2">
    <location>
        <begin position="1"/>
        <end position="20"/>
    </location>
</feature>
<reference evidence="3 4" key="1">
    <citation type="journal article" date="2016" name="Nat. Commun.">
        <title>Thousands of microbial genomes shed light on interconnected biogeochemical processes in an aquifer system.</title>
        <authorList>
            <person name="Anantharaman K."/>
            <person name="Brown C.T."/>
            <person name="Hug L.A."/>
            <person name="Sharon I."/>
            <person name="Castelle C.J."/>
            <person name="Probst A.J."/>
            <person name="Thomas B.C."/>
            <person name="Singh A."/>
            <person name="Wilkins M.J."/>
            <person name="Karaoz U."/>
            <person name="Brodie E.L."/>
            <person name="Williams K.H."/>
            <person name="Hubbard S.S."/>
            <person name="Banfield J.F."/>
        </authorList>
    </citation>
    <scope>NUCLEOTIDE SEQUENCE [LARGE SCALE GENOMIC DNA]</scope>
</reference>